<reference evidence="2" key="1">
    <citation type="submission" date="2015-10" db="EMBL/GenBank/DDBJ databases">
        <authorList>
            <person name="Gilbert D.G."/>
        </authorList>
    </citation>
    <scope>NUCLEOTIDE SEQUENCE</scope>
</reference>
<organism evidence="2">
    <name type="scientific">hydrothermal vent metagenome</name>
    <dbReference type="NCBI Taxonomy" id="652676"/>
    <lineage>
        <taxon>unclassified sequences</taxon>
        <taxon>metagenomes</taxon>
        <taxon>ecological metagenomes</taxon>
    </lineage>
</organism>
<protein>
    <recommendedName>
        <fullName evidence="1">DUF1722 domain-containing protein</fullName>
    </recommendedName>
</protein>
<name>A0A160VBR9_9ZZZZ</name>
<evidence type="ECO:0000259" key="1">
    <source>
        <dbReference type="Pfam" id="PF08349"/>
    </source>
</evidence>
<dbReference type="AlphaFoldDB" id="A0A160VBR9"/>
<gene>
    <name evidence="2" type="ORF">MGWOODY_Clf689</name>
</gene>
<dbReference type="Pfam" id="PF08349">
    <property type="entry name" value="DUF1722"/>
    <property type="match status" value="1"/>
</dbReference>
<dbReference type="InterPro" id="IPR013560">
    <property type="entry name" value="DUF1722"/>
</dbReference>
<feature type="domain" description="DUF1722" evidence="1">
    <location>
        <begin position="1"/>
        <end position="60"/>
    </location>
</feature>
<sequence>MDYLKKYLDSHDKREMVEVIDQYRQEFLPLVVPITLLRHHLNRHPVPELVKQQTYLKPYPRELMLRNHV</sequence>
<evidence type="ECO:0000313" key="2">
    <source>
        <dbReference type="EMBL" id="CUV02925.1"/>
    </source>
</evidence>
<proteinExistence type="predicted"/>
<accession>A0A160VBR9</accession>
<dbReference type="EMBL" id="FAXA01000332">
    <property type="protein sequence ID" value="CUV02925.1"/>
    <property type="molecule type" value="Genomic_DNA"/>
</dbReference>